<name>A0AAD4IKI6_9PLEO</name>
<feature type="region of interest" description="Disordered" evidence="1">
    <location>
        <begin position="183"/>
        <end position="210"/>
    </location>
</feature>
<dbReference type="AlphaFoldDB" id="A0AAD4IKI6"/>
<sequence>MSSYHATREAARARFFKEMGEATSDAGCSRVIWSMGEAAHQAECTRTMQQVLYSLLDIYQTYQTAALQATEIKECLRTLRADLITNATEIEALKEVQSITTKHSAAQKAHDIAFKTGLRSPAHTDPFGPGRIVARDGKAYMAMTTKWNSDMFIAMKSKAQAPEIALLMGKALEAQIQVVRDSNPGLARRMRKWDNDSKNDGNDKTQNEMD</sequence>
<accession>A0AAD4IKI6</accession>
<reference evidence="2" key="1">
    <citation type="submission" date="2021-07" db="EMBL/GenBank/DDBJ databases">
        <title>Genome Resource of American Ginseng Black Spot Pathogen Alternaria panax.</title>
        <authorList>
            <person name="Qiu C."/>
            <person name="Wang W."/>
            <person name="Liu Z."/>
        </authorList>
    </citation>
    <scope>NUCLEOTIDE SEQUENCE</scope>
    <source>
        <strain evidence="2">BNCC115425</strain>
    </source>
</reference>
<proteinExistence type="predicted"/>
<keyword evidence="3" id="KW-1185">Reference proteome</keyword>
<comment type="caution">
    <text evidence="2">The sequence shown here is derived from an EMBL/GenBank/DDBJ whole genome shotgun (WGS) entry which is preliminary data.</text>
</comment>
<evidence type="ECO:0000313" key="2">
    <source>
        <dbReference type="EMBL" id="KAG9196661.1"/>
    </source>
</evidence>
<evidence type="ECO:0000256" key="1">
    <source>
        <dbReference type="SAM" id="MobiDB-lite"/>
    </source>
</evidence>
<organism evidence="2 3">
    <name type="scientific">Alternaria panax</name>
    <dbReference type="NCBI Taxonomy" id="48097"/>
    <lineage>
        <taxon>Eukaryota</taxon>
        <taxon>Fungi</taxon>
        <taxon>Dikarya</taxon>
        <taxon>Ascomycota</taxon>
        <taxon>Pezizomycotina</taxon>
        <taxon>Dothideomycetes</taxon>
        <taxon>Pleosporomycetidae</taxon>
        <taxon>Pleosporales</taxon>
        <taxon>Pleosporineae</taxon>
        <taxon>Pleosporaceae</taxon>
        <taxon>Alternaria</taxon>
        <taxon>Alternaria sect. Panax</taxon>
    </lineage>
</organism>
<evidence type="ECO:0000313" key="3">
    <source>
        <dbReference type="Proteomes" id="UP001199106"/>
    </source>
</evidence>
<protein>
    <submittedName>
        <fullName evidence="2">Uncharacterized protein</fullName>
    </submittedName>
</protein>
<feature type="compositionally biased region" description="Basic and acidic residues" evidence="1">
    <location>
        <begin position="192"/>
        <end position="210"/>
    </location>
</feature>
<dbReference type="Proteomes" id="UP001199106">
    <property type="component" value="Unassembled WGS sequence"/>
</dbReference>
<dbReference type="EMBL" id="JAANER010000001">
    <property type="protein sequence ID" value="KAG9196661.1"/>
    <property type="molecule type" value="Genomic_DNA"/>
</dbReference>
<gene>
    <name evidence="2" type="ORF">G6011_01782</name>
</gene>